<evidence type="ECO:0000256" key="6">
    <source>
        <dbReference type="HAMAP-Rule" id="MF_01320"/>
    </source>
</evidence>
<evidence type="ECO:0000256" key="7">
    <source>
        <dbReference type="SAM" id="MobiDB-lite"/>
    </source>
</evidence>
<dbReference type="Gene3D" id="2.40.50.140">
    <property type="entry name" value="Nucleic acid-binding proteins"/>
    <property type="match status" value="1"/>
</dbReference>
<keyword evidence="11" id="KW-1185">Reference proteome</keyword>
<dbReference type="InterPro" id="IPR012340">
    <property type="entry name" value="NA-bd_OB-fold"/>
</dbReference>
<dbReference type="InterPro" id="IPR022669">
    <property type="entry name" value="Ribosomal_uL2_C"/>
</dbReference>
<evidence type="ECO:0000313" key="11">
    <source>
        <dbReference type="Proteomes" id="UP000290527"/>
    </source>
</evidence>
<dbReference type="InterPro" id="IPR014722">
    <property type="entry name" value="Rib_uL2_dom2"/>
</dbReference>
<feature type="region of interest" description="Disordered" evidence="7">
    <location>
        <begin position="1"/>
        <end position="25"/>
    </location>
</feature>
<dbReference type="FunFam" id="2.40.50.140:FF:000020">
    <property type="entry name" value="60S ribosomal protein L2"/>
    <property type="match status" value="1"/>
</dbReference>
<feature type="domain" description="Large ribosomal subunit protein uL2 RNA-binding" evidence="9">
    <location>
        <begin position="11"/>
        <end position="86"/>
    </location>
</feature>
<feature type="compositionally biased region" description="Basic residues" evidence="7">
    <location>
        <begin position="228"/>
        <end position="241"/>
    </location>
</feature>
<gene>
    <name evidence="6" type="primary">rpl2</name>
    <name evidence="10" type="ORF">MHHB_P0174</name>
</gene>
<proteinExistence type="inferred from homology"/>
<dbReference type="SUPFAM" id="SSF50249">
    <property type="entry name" value="Nucleic acid-binding proteins"/>
    <property type="match status" value="1"/>
</dbReference>
<dbReference type="EMBL" id="BFAX01000001">
    <property type="protein sequence ID" value="GBF35949.1"/>
    <property type="molecule type" value="Genomic_DNA"/>
</dbReference>
<reference evidence="10 11" key="1">
    <citation type="journal article" date="2019" name="Int. J. Syst. Evol. Microbiol.">
        <title>Methanofervidicoccus abyssi gen. nov., sp. nov., a hydrogenotrophic methanogen, isolated from a hydrothermal vent chimney in the Mid-Cayman Spreading Center, the Caribbean Sea.</title>
        <authorList>
            <person name="Sakai S."/>
            <person name="Takaki Y."/>
            <person name="Miyazaki M."/>
            <person name="Ogawara M."/>
            <person name="Yanagawa K."/>
            <person name="Miyazaki J."/>
            <person name="Takai K."/>
        </authorList>
    </citation>
    <scope>NUCLEOTIDE SEQUENCE [LARGE SCALE GENOMIC DNA]</scope>
    <source>
        <strain evidence="10 11">HHB</strain>
    </source>
</reference>
<evidence type="ECO:0000256" key="2">
    <source>
        <dbReference type="ARBA" id="ARBA00022730"/>
    </source>
</evidence>
<dbReference type="GO" id="GO:0022625">
    <property type="term" value="C:cytosolic large ribosomal subunit"/>
    <property type="evidence" value="ECO:0007669"/>
    <property type="project" value="TreeGrafter"/>
</dbReference>
<dbReference type="OrthoDB" id="5987at2157"/>
<dbReference type="GO" id="GO:0003735">
    <property type="term" value="F:structural constituent of ribosome"/>
    <property type="evidence" value="ECO:0007669"/>
    <property type="project" value="InterPro"/>
</dbReference>
<evidence type="ECO:0000259" key="9">
    <source>
        <dbReference type="SMART" id="SM01383"/>
    </source>
</evidence>
<comment type="caution">
    <text evidence="10">The sequence shown here is derived from an EMBL/GenBank/DDBJ whole genome shotgun (WGS) entry which is preliminary data.</text>
</comment>
<dbReference type="HAMAP" id="MF_01320_A">
    <property type="entry name" value="Ribosomal_uL2_A"/>
    <property type="match status" value="1"/>
</dbReference>
<dbReference type="InterPro" id="IPR014726">
    <property type="entry name" value="Ribosomal_uL2_dom3"/>
</dbReference>
<feature type="region of interest" description="Disordered" evidence="7">
    <location>
        <begin position="204"/>
        <end position="241"/>
    </location>
</feature>
<dbReference type="Pfam" id="PF03947">
    <property type="entry name" value="Ribosomal_L2_C"/>
    <property type="match status" value="1"/>
</dbReference>
<dbReference type="InterPro" id="IPR022666">
    <property type="entry name" value="Ribosomal_uL2_RNA-bd_dom"/>
</dbReference>
<dbReference type="Pfam" id="PF00181">
    <property type="entry name" value="Ribosomal_L2_N"/>
    <property type="match status" value="1"/>
</dbReference>
<dbReference type="NCBIfam" id="NF007180">
    <property type="entry name" value="PRK09612.1"/>
    <property type="match status" value="1"/>
</dbReference>
<dbReference type="FunFam" id="2.30.30.30:FF:000006">
    <property type="entry name" value="60S ribosomal protein L8"/>
    <property type="match status" value="1"/>
</dbReference>
<comment type="function">
    <text evidence="6">One of the primary rRNA binding proteins. Required for association of the 30S and 50S subunits to form the 70S ribosome, for tRNA binding and peptide bond formation. It has been suggested to have peptidyltransferase activity; this is somewhat controversial. Makes several contacts with the 16S rRNA in the 70S ribosome.</text>
</comment>
<dbReference type="InterPro" id="IPR008991">
    <property type="entry name" value="Translation_prot_SH3-like_sf"/>
</dbReference>
<evidence type="ECO:0000313" key="10">
    <source>
        <dbReference type="EMBL" id="GBF35949.1"/>
    </source>
</evidence>
<organism evidence="10 11">
    <name type="scientific">Methanofervidicoccus abyssi</name>
    <dbReference type="NCBI Taxonomy" id="2082189"/>
    <lineage>
        <taxon>Archaea</taxon>
        <taxon>Methanobacteriati</taxon>
        <taxon>Methanobacteriota</taxon>
        <taxon>Methanomada group</taxon>
        <taxon>Methanococci</taxon>
        <taxon>Methanococcales</taxon>
        <taxon>Methanofervidicoccus</taxon>
    </lineage>
</organism>
<evidence type="ECO:0000256" key="5">
    <source>
        <dbReference type="ARBA" id="ARBA00023274"/>
    </source>
</evidence>
<comment type="subunit">
    <text evidence="6">Part of the 50S ribosomal subunit. Forms a bridge to the 30S subunit in the 70S ribosome.</text>
</comment>
<dbReference type="SMART" id="SM01382">
    <property type="entry name" value="Ribosomal_L2_C"/>
    <property type="match status" value="1"/>
</dbReference>
<dbReference type="SMART" id="SM01383">
    <property type="entry name" value="Ribosomal_L2"/>
    <property type="match status" value="1"/>
</dbReference>
<dbReference type="PROSITE" id="PS00467">
    <property type="entry name" value="RIBOSOMAL_L2"/>
    <property type="match status" value="1"/>
</dbReference>
<protein>
    <recommendedName>
        <fullName evidence="6">Large ribosomal subunit protein uL2</fullName>
    </recommendedName>
</protein>
<dbReference type="Gene3D" id="2.30.30.30">
    <property type="match status" value="1"/>
</dbReference>
<name>A0A401HNY5_9EURY</name>
<feature type="domain" description="Large ribosomal subunit protein uL2 C-terminal" evidence="8">
    <location>
        <begin position="92"/>
        <end position="225"/>
    </location>
</feature>
<dbReference type="GO" id="GO:0019843">
    <property type="term" value="F:rRNA binding"/>
    <property type="evidence" value="ECO:0007669"/>
    <property type="project" value="UniProtKB-UniRule"/>
</dbReference>
<comment type="similarity">
    <text evidence="1 6">Belongs to the universal ribosomal protein uL2 family.</text>
</comment>
<evidence type="ECO:0000256" key="3">
    <source>
        <dbReference type="ARBA" id="ARBA00022884"/>
    </source>
</evidence>
<dbReference type="InterPro" id="IPR023672">
    <property type="entry name" value="Ribosomal_uL2_arc_euk"/>
</dbReference>
<dbReference type="RefSeq" id="WP_131006734.1">
    <property type="nucleotide sequence ID" value="NZ_BFAX01000001.1"/>
</dbReference>
<dbReference type="GO" id="GO:0002181">
    <property type="term" value="P:cytoplasmic translation"/>
    <property type="evidence" value="ECO:0007669"/>
    <property type="project" value="TreeGrafter"/>
</dbReference>
<dbReference type="PIRSF" id="PIRSF002158">
    <property type="entry name" value="Ribosomal_L2"/>
    <property type="match status" value="1"/>
</dbReference>
<evidence type="ECO:0000259" key="8">
    <source>
        <dbReference type="SMART" id="SM01382"/>
    </source>
</evidence>
<evidence type="ECO:0000256" key="4">
    <source>
        <dbReference type="ARBA" id="ARBA00022980"/>
    </source>
</evidence>
<dbReference type="Gene3D" id="4.10.950.10">
    <property type="entry name" value="Ribosomal protein L2, domain 3"/>
    <property type="match status" value="1"/>
</dbReference>
<keyword evidence="3 6" id="KW-0694">RNA-binding</keyword>
<dbReference type="PANTHER" id="PTHR13691">
    <property type="entry name" value="RIBOSOMAL PROTEIN L2"/>
    <property type="match status" value="1"/>
</dbReference>
<feature type="compositionally biased region" description="Polar residues" evidence="7">
    <location>
        <begin position="1"/>
        <end position="20"/>
    </location>
</feature>
<dbReference type="InterPro" id="IPR022671">
    <property type="entry name" value="Ribosomal_uL2_CS"/>
</dbReference>
<dbReference type="AlphaFoldDB" id="A0A401HNY5"/>
<evidence type="ECO:0000256" key="1">
    <source>
        <dbReference type="ARBA" id="ARBA00005636"/>
    </source>
</evidence>
<dbReference type="SUPFAM" id="SSF50104">
    <property type="entry name" value="Translation proteins SH3-like domain"/>
    <property type="match status" value="1"/>
</dbReference>
<keyword evidence="2 6" id="KW-0699">rRNA-binding</keyword>
<sequence>MGKRLISQNRGRGTPKYTSPTHKRRGEVKYRKFDNLEKNGKIVGVITDILHDPGRSTPVATVKFDNGEERLMLVPEGMKVNDIIECGVKAEIKPGNVLPIGHIPEGVPVYNIETIPGDGGKLVRAGGCYAYIIAHDSDKTMVKLPSGCIKALHPMCRATIGVVAGGGRKEKPFTKAGKKYHAMKAKAIVWPRVRGVAMNAVDHPFGGGRHQHVGKPTTISRNAPPGRKVGHIAARRTGRRR</sequence>
<keyword evidence="4 6" id="KW-0689">Ribosomal protein</keyword>
<dbReference type="Proteomes" id="UP000290527">
    <property type="component" value="Unassembled WGS sequence"/>
</dbReference>
<keyword evidence="5 6" id="KW-0687">Ribonucleoprotein</keyword>
<accession>A0A401HNY5</accession>
<dbReference type="InterPro" id="IPR002171">
    <property type="entry name" value="Ribosomal_uL2"/>
</dbReference>
<dbReference type="FunFam" id="4.10.950.10:FF:000002">
    <property type="entry name" value="60S ribosomal protein L2"/>
    <property type="match status" value="1"/>
</dbReference>
<dbReference type="PANTHER" id="PTHR13691:SF16">
    <property type="entry name" value="LARGE RIBOSOMAL SUBUNIT PROTEIN UL2"/>
    <property type="match status" value="1"/>
</dbReference>